<gene>
    <name evidence="2" type="ORF">GIY30_00595</name>
</gene>
<feature type="transmembrane region" description="Helical" evidence="1">
    <location>
        <begin position="113"/>
        <end position="130"/>
    </location>
</feature>
<keyword evidence="3" id="KW-1185">Reference proteome</keyword>
<keyword evidence="1" id="KW-1133">Transmembrane helix</keyword>
<evidence type="ECO:0000313" key="3">
    <source>
        <dbReference type="Proteomes" id="UP000475545"/>
    </source>
</evidence>
<dbReference type="EMBL" id="WMBR01000001">
    <property type="protein sequence ID" value="MXP19862.1"/>
    <property type="molecule type" value="Genomic_DNA"/>
</dbReference>
<keyword evidence="1" id="KW-0472">Membrane</keyword>
<evidence type="ECO:0000313" key="2">
    <source>
        <dbReference type="EMBL" id="MXP19862.1"/>
    </source>
</evidence>
<accession>A0A6L7GK38</accession>
<dbReference type="Proteomes" id="UP000475545">
    <property type="component" value="Unassembled WGS sequence"/>
</dbReference>
<proteinExistence type="predicted"/>
<reference evidence="2 3" key="1">
    <citation type="submission" date="2019-11" db="EMBL/GenBank/DDBJ databases">
        <title>Gordonia sp. nov., a novel actinobacterium isolated from mangrove soil in Hainan.</title>
        <authorList>
            <person name="Huang X."/>
            <person name="Xie Y."/>
            <person name="Chu X."/>
            <person name="Xiao K."/>
        </authorList>
    </citation>
    <scope>NUCLEOTIDE SEQUENCE [LARGE SCALE GENOMIC DNA]</scope>
    <source>
        <strain evidence="2 3">HNM0687</strain>
    </source>
</reference>
<feature type="transmembrane region" description="Helical" evidence="1">
    <location>
        <begin position="6"/>
        <end position="25"/>
    </location>
</feature>
<protein>
    <submittedName>
        <fullName evidence="2">Uncharacterized protein</fullName>
    </submittedName>
</protein>
<dbReference type="AlphaFoldDB" id="A0A6L7GK38"/>
<organism evidence="2 3">
    <name type="scientific">Gordonia mangrovi</name>
    <dbReference type="NCBI Taxonomy" id="2665643"/>
    <lineage>
        <taxon>Bacteria</taxon>
        <taxon>Bacillati</taxon>
        <taxon>Actinomycetota</taxon>
        <taxon>Actinomycetes</taxon>
        <taxon>Mycobacteriales</taxon>
        <taxon>Gordoniaceae</taxon>
        <taxon>Gordonia</taxon>
    </lineage>
</organism>
<dbReference type="RefSeq" id="WP_160900048.1">
    <property type="nucleotide sequence ID" value="NZ_CP102850.1"/>
</dbReference>
<dbReference type="PANTHER" id="PTHR40761">
    <property type="entry name" value="CONSERVED INTEGRAL MEMBRANE ALANINE VALINE AND LEUCINE RICH PROTEIN-RELATED"/>
    <property type="match status" value="1"/>
</dbReference>
<feature type="transmembrane region" description="Helical" evidence="1">
    <location>
        <begin position="260"/>
        <end position="281"/>
    </location>
</feature>
<sequence length="297" mass="30147">MFTVGIIAATLAAVAYGLSTVLRAMGAQRADDLSTDTVTAGGADPSLRSTLQTFRDPAFLLGTLMVILGFAGGAVAARLLPLFLAQTIVAGNLIITALLGTVLLNTALRGRDWLAMGVVVGSLCMLGASASHEAPTRPDDMFHWVLFILVASGTVLGLFVMHLLGRRGAIFGGALAGMLYGAIAVAVRVLDGVHPFDPVVLMLDPAAPTIAIAGAGAFYVQTVALQLGPVNGVTAVLVVGETGLPSIIGVLFLGDQAIDGLAWLAYVGFLGAISGAVAVALMTTHEQNAPGTASETA</sequence>
<keyword evidence="1" id="KW-0812">Transmembrane</keyword>
<feature type="transmembrane region" description="Helical" evidence="1">
    <location>
        <begin position="58"/>
        <end position="77"/>
    </location>
</feature>
<feature type="transmembrane region" description="Helical" evidence="1">
    <location>
        <begin position="232"/>
        <end position="254"/>
    </location>
</feature>
<dbReference type="InterPro" id="IPR037185">
    <property type="entry name" value="EmrE-like"/>
</dbReference>
<feature type="transmembrane region" description="Helical" evidence="1">
    <location>
        <begin position="168"/>
        <end position="187"/>
    </location>
</feature>
<evidence type="ECO:0000256" key="1">
    <source>
        <dbReference type="SAM" id="Phobius"/>
    </source>
</evidence>
<dbReference type="PANTHER" id="PTHR40761:SF1">
    <property type="entry name" value="CONSERVED INTEGRAL MEMBRANE ALANINE VALINE AND LEUCINE RICH PROTEIN-RELATED"/>
    <property type="match status" value="1"/>
</dbReference>
<dbReference type="SUPFAM" id="SSF103481">
    <property type="entry name" value="Multidrug resistance efflux transporter EmrE"/>
    <property type="match status" value="1"/>
</dbReference>
<feature type="transmembrane region" description="Helical" evidence="1">
    <location>
        <begin position="142"/>
        <end position="161"/>
    </location>
</feature>
<comment type="caution">
    <text evidence="2">The sequence shown here is derived from an EMBL/GenBank/DDBJ whole genome shotgun (WGS) entry which is preliminary data.</text>
</comment>
<name>A0A6L7GK38_9ACTN</name>
<feature type="transmembrane region" description="Helical" evidence="1">
    <location>
        <begin position="83"/>
        <end position="104"/>
    </location>
</feature>